<gene>
    <name evidence="1" type="ORF">H2198_006914</name>
</gene>
<reference evidence="1" key="1">
    <citation type="submission" date="2022-10" db="EMBL/GenBank/DDBJ databases">
        <title>Culturing micro-colonial fungi from biological soil crusts in the Mojave desert and describing Neophaeococcomyces mojavensis, and introducing the new genera and species Taxawa tesnikishii.</title>
        <authorList>
            <person name="Kurbessoian T."/>
            <person name="Stajich J.E."/>
        </authorList>
    </citation>
    <scope>NUCLEOTIDE SEQUENCE</scope>
    <source>
        <strain evidence="1">JES_112</strain>
    </source>
</reference>
<evidence type="ECO:0000313" key="2">
    <source>
        <dbReference type="Proteomes" id="UP001172386"/>
    </source>
</evidence>
<dbReference type="Proteomes" id="UP001172386">
    <property type="component" value="Unassembled WGS sequence"/>
</dbReference>
<accession>A0ACC3A202</accession>
<dbReference type="EMBL" id="JAPDRQ010000135">
    <property type="protein sequence ID" value="KAJ9653995.1"/>
    <property type="molecule type" value="Genomic_DNA"/>
</dbReference>
<proteinExistence type="predicted"/>
<name>A0ACC3A202_9EURO</name>
<organism evidence="1 2">
    <name type="scientific">Neophaeococcomyces mojaviensis</name>
    <dbReference type="NCBI Taxonomy" id="3383035"/>
    <lineage>
        <taxon>Eukaryota</taxon>
        <taxon>Fungi</taxon>
        <taxon>Dikarya</taxon>
        <taxon>Ascomycota</taxon>
        <taxon>Pezizomycotina</taxon>
        <taxon>Eurotiomycetes</taxon>
        <taxon>Chaetothyriomycetidae</taxon>
        <taxon>Chaetothyriales</taxon>
        <taxon>Chaetothyriales incertae sedis</taxon>
        <taxon>Neophaeococcomyces</taxon>
    </lineage>
</organism>
<sequence length="345" mass="38312">MAPHAGVIIAASVLVAAGIAAYESPQFREWLDRSSQKVAMAFRSIGNDVHSRSRSKRQDPTMQEDVDEKAEERRKKARDEIMEKGRTLQEQRKRRRLSSDNSRTPSFDSIVDEDGRLRADPPAQAEDTMAASSAVEIQETESLRSRHENPQMHQSVDAPMLLRQLDPDQRSTPAVQAIEPWESQYEQEMRNAWNIDLSARSAQTPPSHASESLIDLTPTTEGFPDPDYSIPSAEDLQNRFGRTEYFSAAASQTSHTLSNDPRNPFRDIPGDQPLPPLMPIEPRPLSHQDMPSPTPSSHASMEGSTAHINHSEAEMTDDDLSEFGDGIRTPASAWTEVGSSVSGDD</sequence>
<comment type="caution">
    <text evidence="1">The sequence shown here is derived from an EMBL/GenBank/DDBJ whole genome shotgun (WGS) entry which is preliminary data.</text>
</comment>
<keyword evidence="2" id="KW-1185">Reference proteome</keyword>
<protein>
    <submittedName>
        <fullName evidence="1">Uncharacterized protein</fullName>
    </submittedName>
</protein>
<evidence type="ECO:0000313" key="1">
    <source>
        <dbReference type="EMBL" id="KAJ9653995.1"/>
    </source>
</evidence>